<feature type="transmembrane region" description="Helical" evidence="2">
    <location>
        <begin position="48"/>
        <end position="70"/>
    </location>
</feature>
<dbReference type="RefSeq" id="WP_015327764.1">
    <property type="nucleotide sequence ID" value="NC_019978.1"/>
</dbReference>
<evidence type="ECO:0000256" key="2">
    <source>
        <dbReference type="SAM" id="Phobius"/>
    </source>
</evidence>
<sequence length="195" mass="22367">MKWVSKLLESQLFQKWYPPIGALIITIIVVNIFGFCSSFTNFNKLLDGAIMFSSIILGFLGVLLGILFTLRDLKLIKVIFEHTKKKTLLNYFRAALISGISIVVISCFLYIRAEINDFIISGVKLDLVNYITDLWVFLVFYFGLTSQRIVSIMMDIIFKEKKSGVEQPQTKKLSQGEVNKLEENLKQNKENSENH</sequence>
<feature type="transmembrane region" description="Helical" evidence="2">
    <location>
        <begin position="91"/>
        <end position="111"/>
    </location>
</feature>
<gene>
    <name evidence="3" type="ordered locus">Halha_2167</name>
</gene>
<name>L0KBX0_HALHC</name>
<dbReference type="EMBL" id="CP003359">
    <property type="protein sequence ID" value="AGB42050.1"/>
    <property type="molecule type" value="Genomic_DNA"/>
</dbReference>
<dbReference type="AlphaFoldDB" id="L0KBX0"/>
<organism evidence="3 4">
    <name type="scientific">Halobacteroides halobius (strain ATCC 35273 / DSM 5150 / MD-1)</name>
    <dbReference type="NCBI Taxonomy" id="748449"/>
    <lineage>
        <taxon>Bacteria</taxon>
        <taxon>Bacillati</taxon>
        <taxon>Bacillota</taxon>
        <taxon>Clostridia</taxon>
        <taxon>Halanaerobiales</taxon>
        <taxon>Halobacteroidaceae</taxon>
        <taxon>Halobacteroides</taxon>
    </lineage>
</organism>
<evidence type="ECO:0000313" key="3">
    <source>
        <dbReference type="EMBL" id="AGB42050.1"/>
    </source>
</evidence>
<feature type="region of interest" description="Disordered" evidence="1">
    <location>
        <begin position="168"/>
        <end position="195"/>
    </location>
</feature>
<proteinExistence type="predicted"/>
<evidence type="ECO:0000313" key="4">
    <source>
        <dbReference type="Proteomes" id="UP000010880"/>
    </source>
</evidence>
<accession>L0KBX0</accession>
<evidence type="ECO:0000256" key="1">
    <source>
        <dbReference type="SAM" id="MobiDB-lite"/>
    </source>
</evidence>
<dbReference type="KEGG" id="hhl:Halha_2167"/>
<feature type="transmembrane region" description="Helical" evidence="2">
    <location>
        <begin position="127"/>
        <end position="144"/>
    </location>
</feature>
<feature type="compositionally biased region" description="Basic and acidic residues" evidence="1">
    <location>
        <begin position="179"/>
        <end position="195"/>
    </location>
</feature>
<reference evidence="4" key="1">
    <citation type="submission" date="2012-02" db="EMBL/GenBank/DDBJ databases">
        <title>The complete genome of Halobacteroides halobius DSM 5150.</title>
        <authorList>
            <person name="Lucas S."/>
            <person name="Copeland A."/>
            <person name="Lapidus A."/>
            <person name="Glavina del Rio T."/>
            <person name="Dalin E."/>
            <person name="Tice H."/>
            <person name="Bruce D."/>
            <person name="Goodwin L."/>
            <person name="Pitluck S."/>
            <person name="Peters L."/>
            <person name="Mikhailova N."/>
            <person name="Gu W."/>
            <person name="Kyrpides N."/>
            <person name="Mavromatis K."/>
            <person name="Ivanova N."/>
            <person name="Brettin T."/>
            <person name="Detter J.C."/>
            <person name="Han C."/>
            <person name="Larimer F."/>
            <person name="Land M."/>
            <person name="Hauser L."/>
            <person name="Markowitz V."/>
            <person name="Cheng J.-F."/>
            <person name="Hugenholtz P."/>
            <person name="Woyke T."/>
            <person name="Wu D."/>
            <person name="Tindall B."/>
            <person name="Pomrenke H."/>
            <person name="Brambilla E."/>
            <person name="Klenk H.-P."/>
            <person name="Eisen J.A."/>
        </authorList>
    </citation>
    <scope>NUCLEOTIDE SEQUENCE [LARGE SCALE GENOMIC DNA]</scope>
    <source>
        <strain evidence="4">ATCC 35273 / DSM 5150 / MD-1</strain>
    </source>
</reference>
<keyword evidence="4" id="KW-1185">Reference proteome</keyword>
<keyword evidence="2" id="KW-0812">Transmembrane</keyword>
<feature type="compositionally biased region" description="Polar residues" evidence="1">
    <location>
        <begin position="168"/>
        <end position="177"/>
    </location>
</feature>
<keyword evidence="2" id="KW-1133">Transmembrane helix</keyword>
<dbReference type="HOGENOM" id="CLU_1394637_0_0_9"/>
<dbReference type="eggNOG" id="ENOG502ZRIN">
    <property type="taxonomic scope" value="Bacteria"/>
</dbReference>
<dbReference type="Proteomes" id="UP000010880">
    <property type="component" value="Chromosome"/>
</dbReference>
<protein>
    <submittedName>
        <fullName evidence="3">Uncharacterized protein</fullName>
    </submittedName>
</protein>
<keyword evidence="2" id="KW-0472">Membrane</keyword>
<feature type="transmembrane region" description="Helical" evidence="2">
    <location>
        <begin position="20"/>
        <end position="42"/>
    </location>
</feature>